<keyword evidence="1" id="KW-1133">Transmembrane helix</keyword>
<dbReference type="AlphaFoldDB" id="A0A0B2NQ56"/>
<gene>
    <name evidence="2" type="ORF">glysoja_035465</name>
</gene>
<dbReference type="Proteomes" id="UP000053555">
    <property type="component" value="Unassembled WGS sequence"/>
</dbReference>
<keyword evidence="1" id="KW-0812">Transmembrane</keyword>
<proteinExistence type="predicted"/>
<evidence type="ECO:0000313" key="2">
    <source>
        <dbReference type="EMBL" id="KHM99200.1"/>
    </source>
</evidence>
<protein>
    <submittedName>
        <fullName evidence="2">Uncharacterized protein</fullName>
    </submittedName>
</protein>
<dbReference type="EMBL" id="KN671949">
    <property type="protein sequence ID" value="KHM99200.1"/>
    <property type="molecule type" value="Genomic_DNA"/>
</dbReference>
<name>A0A0B2NQ56_GLYSO</name>
<reference evidence="2" key="1">
    <citation type="submission" date="2014-07" db="EMBL/GenBank/DDBJ databases">
        <title>Identification of a novel salt tolerance gene in wild soybean by whole-genome sequencing.</title>
        <authorList>
            <person name="Lam H.-M."/>
            <person name="Qi X."/>
            <person name="Li M.-W."/>
            <person name="Liu X."/>
            <person name="Xie M."/>
            <person name="Ni M."/>
            <person name="Xu X."/>
        </authorList>
    </citation>
    <scope>NUCLEOTIDE SEQUENCE [LARGE SCALE GENOMIC DNA]</scope>
    <source>
        <tissue evidence="2">Root</tissue>
    </source>
</reference>
<organism evidence="2">
    <name type="scientific">Glycine soja</name>
    <name type="common">Wild soybean</name>
    <dbReference type="NCBI Taxonomy" id="3848"/>
    <lineage>
        <taxon>Eukaryota</taxon>
        <taxon>Viridiplantae</taxon>
        <taxon>Streptophyta</taxon>
        <taxon>Embryophyta</taxon>
        <taxon>Tracheophyta</taxon>
        <taxon>Spermatophyta</taxon>
        <taxon>Magnoliopsida</taxon>
        <taxon>eudicotyledons</taxon>
        <taxon>Gunneridae</taxon>
        <taxon>Pentapetalae</taxon>
        <taxon>rosids</taxon>
        <taxon>fabids</taxon>
        <taxon>Fabales</taxon>
        <taxon>Fabaceae</taxon>
        <taxon>Papilionoideae</taxon>
        <taxon>50 kb inversion clade</taxon>
        <taxon>NPAAA clade</taxon>
        <taxon>indigoferoid/millettioid clade</taxon>
        <taxon>Phaseoleae</taxon>
        <taxon>Glycine</taxon>
        <taxon>Glycine subgen. Soja</taxon>
    </lineage>
</organism>
<accession>A0A0B2NQ56</accession>
<sequence length="58" mass="6701">MLGGPYYFISDKTNVALFKGNGNGKASTILMFLILLISIYKRPRTTRLHYIINYSTWQ</sequence>
<evidence type="ECO:0000256" key="1">
    <source>
        <dbReference type="SAM" id="Phobius"/>
    </source>
</evidence>
<keyword evidence="1" id="KW-0472">Membrane</keyword>
<feature type="transmembrane region" description="Helical" evidence="1">
    <location>
        <begin position="22"/>
        <end position="40"/>
    </location>
</feature>